<feature type="region of interest" description="Disordered" evidence="1">
    <location>
        <begin position="63"/>
        <end position="212"/>
    </location>
</feature>
<name>A0A5C2RUH8_9APHY</name>
<protein>
    <submittedName>
        <fullName evidence="3">Uncharacterized protein</fullName>
    </submittedName>
</protein>
<feature type="compositionally biased region" description="Pro residues" evidence="1">
    <location>
        <begin position="80"/>
        <end position="102"/>
    </location>
</feature>
<feature type="compositionally biased region" description="Low complexity" evidence="1">
    <location>
        <begin position="103"/>
        <end position="152"/>
    </location>
</feature>
<dbReference type="EMBL" id="ML122314">
    <property type="protein sequence ID" value="RPD53846.1"/>
    <property type="molecule type" value="Genomic_DNA"/>
</dbReference>
<feature type="compositionally biased region" description="Basic residues" evidence="1">
    <location>
        <begin position="154"/>
        <end position="163"/>
    </location>
</feature>
<feature type="chain" id="PRO_5022995812" evidence="2">
    <location>
        <begin position="23"/>
        <end position="396"/>
    </location>
</feature>
<keyword evidence="4" id="KW-1185">Reference proteome</keyword>
<feature type="signal peptide" evidence="2">
    <location>
        <begin position="1"/>
        <end position="22"/>
    </location>
</feature>
<organism evidence="3 4">
    <name type="scientific">Lentinus tigrinus ALCF2SS1-6</name>
    <dbReference type="NCBI Taxonomy" id="1328759"/>
    <lineage>
        <taxon>Eukaryota</taxon>
        <taxon>Fungi</taxon>
        <taxon>Dikarya</taxon>
        <taxon>Basidiomycota</taxon>
        <taxon>Agaricomycotina</taxon>
        <taxon>Agaricomycetes</taxon>
        <taxon>Polyporales</taxon>
        <taxon>Polyporaceae</taxon>
        <taxon>Lentinus</taxon>
    </lineage>
</organism>
<dbReference type="OrthoDB" id="4584900at2759"/>
<evidence type="ECO:0000313" key="4">
    <source>
        <dbReference type="Proteomes" id="UP000313359"/>
    </source>
</evidence>
<sequence length="396" mass="42897">MLSLSRVLTLLVAAFAVAAVVAVPSRTTTDDDPHVNPVGIITRSLRPKSAVYLTNAQRLARGLPLNNPFYGRRRAKASPSPSPKPKPKPRPSPSRRPSPRPSYRPSSTTSHKSTSVTSHKSSSTTSHKSSSTTSSHKSSSTTKHKSSTTPSRKPSPRPSRKPSTRPSPRPSPRPSHHPSPRPRNTPSSRPSPKPSPRPSHKPSPRPSSSPACVAKTGYIEAKVEGQATGYVSMNTNVYGEYEFTTDASEALSVSLSYCADKKDTFDIMTLNGAADFDYLGFITGSSNHGTKRDLDQGSYNYAYLGGVHKERRGPAVRADNTFTCATGLKESVESNVWSVNGDKYLSVSWVNTDKSTPCVTVLYFSDDNNFVITADPEKYMKTFGGGEITTFKFVTA</sequence>
<accession>A0A5C2RUH8</accession>
<proteinExistence type="predicted"/>
<dbReference type="Proteomes" id="UP000313359">
    <property type="component" value="Unassembled WGS sequence"/>
</dbReference>
<evidence type="ECO:0000256" key="1">
    <source>
        <dbReference type="SAM" id="MobiDB-lite"/>
    </source>
</evidence>
<gene>
    <name evidence="3" type="ORF">L227DRAFT_377323</name>
</gene>
<keyword evidence="2" id="KW-0732">Signal</keyword>
<dbReference type="AlphaFoldDB" id="A0A5C2RUH8"/>
<evidence type="ECO:0000256" key="2">
    <source>
        <dbReference type="SAM" id="SignalP"/>
    </source>
</evidence>
<evidence type="ECO:0000313" key="3">
    <source>
        <dbReference type="EMBL" id="RPD53846.1"/>
    </source>
</evidence>
<reference evidence="3" key="1">
    <citation type="journal article" date="2018" name="Genome Biol. Evol.">
        <title>Genomics and development of Lentinus tigrinus, a white-rot wood-decaying mushroom with dimorphic fruiting bodies.</title>
        <authorList>
            <person name="Wu B."/>
            <person name="Xu Z."/>
            <person name="Knudson A."/>
            <person name="Carlson A."/>
            <person name="Chen N."/>
            <person name="Kovaka S."/>
            <person name="LaButti K."/>
            <person name="Lipzen A."/>
            <person name="Pennachio C."/>
            <person name="Riley R."/>
            <person name="Schakwitz W."/>
            <person name="Umezawa K."/>
            <person name="Ohm R.A."/>
            <person name="Grigoriev I.V."/>
            <person name="Nagy L.G."/>
            <person name="Gibbons J."/>
            <person name="Hibbett D."/>
        </authorList>
    </citation>
    <scope>NUCLEOTIDE SEQUENCE [LARGE SCALE GENOMIC DNA]</scope>
    <source>
        <strain evidence="3">ALCF2SS1-6</strain>
    </source>
</reference>